<dbReference type="SUPFAM" id="SSF51735">
    <property type="entry name" value="NAD(P)-binding Rossmann-fold domains"/>
    <property type="match status" value="1"/>
</dbReference>
<dbReference type="STRING" id="1344418.A0A1D2VBV2"/>
<organism evidence="4 5">
    <name type="scientific">Ascoidea rubescens DSM 1968</name>
    <dbReference type="NCBI Taxonomy" id="1344418"/>
    <lineage>
        <taxon>Eukaryota</taxon>
        <taxon>Fungi</taxon>
        <taxon>Dikarya</taxon>
        <taxon>Ascomycota</taxon>
        <taxon>Saccharomycotina</taxon>
        <taxon>Saccharomycetes</taxon>
        <taxon>Ascoideaceae</taxon>
        <taxon>Ascoidea</taxon>
    </lineage>
</organism>
<sequence length="275" mass="29847">MIDFNVHGKTCIITGGTRGLGYACAEVLLTNGAKKIFITSRNEQAVRAAVHELEKLGDVYNKDCEIIGIPSDLSKLQSIDELYNVITDTFKETQVDVLIANAGATWGAPLGEHPSEAIEKVLNLNLKGVFLTIQKFLPLLKKKPEDDPSRILIMGSIAGIAVNQFANTYGYLASKAGVIHLGKNLAIELAPKYNINVNMLAPGFFPSRMANGLLEEIGDTYVQQNPRKRLGKKEDLESVVLFLCSKQSNYINGAVIPIDGGHHLLGPAASYPSKL</sequence>
<evidence type="ECO:0000256" key="2">
    <source>
        <dbReference type="ARBA" id="ARBA00022857"/>
    </source>
</evidence>
<dbReference type="InterPro" id="IPR002347">
    <property type="entry name" value="SDR_fam"/>
</dbReference>
<dbReference type="GeneID" id="30968825"/>
<keyword evidence="2" id="KW-0521">NADP</keyword>
<dbReference type="PRINTS" id="PR00081">
    <property type="entry name" value="GDHRDH"/>
</dbReference>
<accession>A0A1D2VBV2</accession>
<dbReference type="PANTHER" id="PTHR43618">
    <property type="entry name" value="7-ALPHA-HYDROXYSTEROID DEHYDROGENASE"/>
    <property type="match status" value="1"/>
</dbReference>
<dbReference type="Gene3D" id="3.40.50.720">
    <property type="entry name" value="NAD(P)-binding Rossmann-like Domain"/>
    <property type="match status" value="1"/>
</dbReference>
<evidence type="ECO:0000313" key="5">
    <source>
        <dbReference type="Proteomes" id="UP000095038"/>
    </source>
</evidence>
<dbReference type="FunFam" id="3.40.50.720:FF:000084">
    <property type="entry name" value="Short-chain dehydrogenase reductase"/>
    <property type="match status" value="1"/>
</dbReference>
<evidence type="ECO:0000256" key="1">
    <source>
        <dbReference type="ARBA" id="ARBA00006484"/>
    </source>
</evidence>
<dbReference type="InParanoid" id="A0A1D2VBV2"/>
<dbReference type="AlphaFoldDB" id="A0A1D2VBV2"/>
<dbReference type="Proteomes" id="UP000095038">
    <property type="component" value="Unassembled WGS sequence"/>
</dbReference>
<dbReference type="Pfam" id="PF13561">
    <property type="entry name" value="adh_short_C2"/>
    <property type="match status" value="1"/>
</dbReference>
<comment type="similarity">
    <text evidence="1">Belongs to the short-chain dehydrogenases/reductases (SDR) family.</text>
</comment>
<name>A0A1D2VBV2_9ASCO</name>
<keyword evidence="3" id="KW-0560">Oxidoreductase</keyword>
<dbReference type="InterPro" id="IPR052178">
    <property type="entry name" value="Sec_Metab_Biosynth_SDR"/>
</dbReference>
<dbReference type="PRINTS" id="PR00080">
    <property type="entry name" value="SDRFAMILY"/>
</dbReference>
<gene>
    <name evidence="4" type="ORF">ASCRUDRAFT_9578</name>
</gene>
<dbReference type="EMBL" id="KV454487">
    <property type="protein sequence ID" value="ODV59168.1"/>
    <property type="molecule type" value="Genomic_DNA"/>
</dbReference>
<protein>
    <submittedName>
        <fullName evidence="4">NAD(P)-binding protein</fullName>
    </submittedName>
</protein>
<dbReference type="GO" id="GO:0016491">
    <property type="term" value="F:oxidoreductase activity"/>
    <property type="evidence" value="ECO:0007669"/>
    <property type="project" value="UniProtKB-KW"/>
</dbReference>
<reference evidence="5" key="1">
    <citation type="submission" date="2016-05" db="EMBL/GenBank/DDBJ databases">
        <title>Comparative genomics of biotechnologically important yeasts.</title>
        <authorList>
            <consortium name="DOE Joint Genome Institute"/>
            <person name="Riley R."/>
            <person name="Haridas S."/>
            <person name="Wolfe K.H."/>
            <person name="Lopes M.R."/>
            <person name="Hittinger C.T."/>
            <person name="Goker M."/>
            <person name="Salamov A."/>
            <person name="Wisecaver J."/>
            <person name="Long T.M."/>
            <person name="Aerts A.L."/>
            <person name="Barry K."/>
            <person name="Choi C."/>
            <person name="Clum A."/>
            <person name="Coughlan A.Y."/>
            <person name="Deshpande S."/>
            <person name="Douglass A.P."/>
            <person name="Hanson S.J."/>
            <person name="Klenk H.-P."/>
            <person name="Labutti K."/>
            <person name="Lapidus A."/>
            <person name="Lindquist E."/>
            <person name="Lipzen A."/>
            <person name="Meier-Kolthoff J.P."/>
            <person name="Ohm R.A."/>
            <person name="Otillar R.P."/>
            <person name="Pangilinan J."/>
            <person name="Peng Y."/>
            <person name="Rokas A."/>
            <person name="Rosa C.A."/>
            <person name="Scheuner C."/>
            <person name="Sibirny A.A."/>
            <person name="Slot J.C."/>
            <person name="Stielow J.B."/>
            <person name="Sun H."/>
            <person name="Kurtzman C.P."/>
            <person name="Blackwell M."/>
            <person name="Grigoriev I.V."/>
            <person name="Jeffries T.W."/>
        </authorList>
    </citation>
    <scope>NUCLEOTIDE SEQUENCE [LARGE SCALE GENOMIC DNA]</scope>
    <source>
        <strain evidence="5">DSM 1968</strain>
    </source>
</reference>
<evidence type="ECO:0000256" key="3">
    <source>
        <dbReference type="ARBA" id="ARBA00023002"/>
    </source>
</evidence>
<evidence type="ECO:0000313" key="4">
    <source>
        <dbReference type="EMBL" id="ODV59168.1"/>
    </source>
</evidence>
<dbReference type="PANTHER" id="PTHR43618:SF12">
    <property type="entry name" value="OXIDOREDUCTASE, SHORT-CHAIN DEHYDROGENASE_REDUCTASE FAMILY (AFU_ORTHOLOGUE AFUA_1G14540)"/>
    <property type="match status" value="1"/>
</dbReference>
<dbReference type="InterPro" id="IPR036291">
    <property type="entry name" value="NAD(P)-bd_dom_sf"/>
</dbReference>
<dbReference type="RefSeq" id="XP_020045475.1">
    <property type="nucleotide sequence ID" value="XM_020195189.1"/>
</dbReference>
<keyword evidence="5" id="KW-1185">Reference proteome</keyword>
<proteinExistence type="inferred from homology"/>
<dbReference type="OrthoDB" id="294295at2759"/>